<keyword evidence="1" id="KW-0238">DNA-binding</keyword>
<keyword evidence="1" id="KW-0863">Zinc-finger</keyword>
<name>A0A2Z4FK49_9DELT</name>
<dbReference type="GO" id="GO:0003677">
    <property type="term" value="F:DNA binding"/>
    <property type="evidence" value="ECO:0007669"/>
    <property type="project" value="UniProtKB-KW"/>
</dbReference>
<dbReference type="PROSITE" id="PS51161">
    <property type="entry name" value="ATP_CONE"/>
    <property type="match status" value="1"/>
</dbReference>
<keyword evidence="1" id="KW-0678">Repressor</keyword>
<dbReference type="RefSeq" id="WP_111333324.1">
    <property type="nucleotide sequence ID" value="NZ_CP030032.1"/>
</dbReference>
<dbReference type="Pfam" id="PF03477">
    <property type="entry name" value="ATP-cone"/>
    <property type="match status" value="1"/>
</dbReference>
<dbReference type="GO" id="GO:0008270">
    <property type="term" value="F:zinc ion binding"/>
    <property type="evidence" value="ECO:0007669"/>
    <property type="project" value="UniProtKB-UniRule"/>
</dbReference>
<keyword evidence="1" id="KW-0547">Nucleotide-binding</keyword>
<dbReference type="GO" id="GO:0005524">
    <property type="term" value="F:ATP binding"/>
    <property type="evidence" value="ECO:0007669"/>
    <property type="project" value="UniProtKB-UniRule"/>
</dbReference>
<keyword evidence="1" id="KW-0862">Zinc</keyword>
<comment type="function">
    <text evidence="1">Negatively regulates transcription of bacterial ribonucleotide reductase nrd genes and operons by binding to NrdR-boxes.</text>
</comment>
<dbReference type="GO" id="GO:0045892">
    <property type="term" value="P:negative regulation of DNA-templated transcription"/>
    <property type="evidence" value="ECO:0007669"/>
    <property type="project" value="UniProtKB-UniRule"/>
</dbReference>
<dbReference type="InterPro" id="IPR005144">
    <property type="entry name" value="ATP-cone_dom"/>
</dbReference>
<dbReference type="InterPro" id="IPR055173">
    <property type="entry name" value="NrdR-like_N"/>
</dbReference>
<reference evidence="2 3" key="1">
    <citation type="submission" date="2018-06" db="EMBL/GenBank/DDBJ databases">
        <title>Lujinxingia sediminis gen. nov. sp. nov., a new facultative anaerobic member of the class Deltaproteobacteria, and proposal of Lujinxingaceae fam. nov.</title>
        <authorList>
            <person name="Guo L.-Y."/>
            <person name="Li C.-M."/>
            <person name="Wang S."/>
            <person name="Du Z.-J."/>
        </authorList>
    </citation>
    <scope>NUCLEOTIDE SEQUENCE [LARGE SCALE GENOMIC DNA]</scope>
    <source>
        <strain evidence="2 3">FA350</strain>
    </source>
</reference>
<feature type="zinc finger region" evidence="1">
    <location>
        <begin position="3"/>
        <end position="34"/>
    </location>
</feature>
<dbReference type="PANTHER" id="PTHR30455:SF2">
    <property type="entry name" value="TRANSCRIPTIONAL REPRESSOR NRDR"/>
    <property type="match status" value="1"/>
</dbReference>
<comment type="cofactor">
    <cofactor evidence="1">
        <name>Zn(2+)</name>
        <dbReference type="ChEBI" id="CHEBI:29105"/>
    </cofactor>
    <text evidence="1">Binds 1 zinc ion.</text>
</comment>
<protein>
    <recommendedName>
        <fullName evidence="1">Transcriptional repressor NrdR</fullName>
    </recommendedName>
</protein>
<dbReference type="Pfam" id="PF22811">
    <property type="entry name" value="Zn_ribbon_NrdR"/>
    <property type="match status" value="1"/>
</dbReference>
<evidence type="ECO:0000313" key="2">
    <source>
        <dbReference type="EMBL" id="AWV89096.1"/>
    </source>
</evidence>
<dbReference type="KEGG" id="bsed:DN745_07005"/>
<organism evidence="2 3">
    <name type="scientific">Bradymonas sediminis</name>
    <dbReference type="NCBI Taxonomy" id="1548548"/>
    <lineage>
        <taxon>Bacteria</taxon>
        <taxon>Deltaproteobacteria</taxon>
        <taxon>Bradymonadales</taxon>
        <taxon>Bradymonadaceae</taxon>
        <taxon>Bradymonas</taxon>
    </lineage>
</organism>
<dbReference type="InterPro" id="IPR003796">
    <property type="entry name" value="RNR_NrdR-like"/>
</dbReference>
<proteinExistence type="inferred from homology"/>
<dbReference type="EMBL" id="CP030032">
    <property type="protein sequence ID" value="AWV89096.1"/>
    <property type="molecule type" value="Genomic_DNA"/>
</dbReference>
<dbReference type="Proteomes" id="UP000249799">
    <property type="component" value="Chromosome"/>
</dbReference>
<sequence>MRCPFCAHQEDRVVDSRASREADSIRRRRECLNCERRFTTYERVEEAFPQIIKSDKSREDYDRAKLRRGLRIACIKRPISIEQIDAVVDAVECQMVALPGREVSSDWIGSAVTSELRDLDPVAYIRFASVYRAFSDIHAFLEELRGMDVGSSHAGGAGDQDARAADDNNLDNKSS</sequence>
<keyword evidence="1" id="KW-0804">Transcription</keyword>
<keyword evidence="1" id="KW-0805">Transcription regulation</keyword>
<keyword evidence="3" id="KW-1185">Reference proteome</keyword>
<dbReference type="AlphaFoldDB" id="A0A2Z4FK49"/>
<evidence type="ECO:0000256" key="1">
    <source>
        <dbReference type="HAMAP-Rule" id="MF_00440"/>
    </source>
</evidence>
<accession>A0A2Z4FK49</accession>
<keyword evidence="1" id="KW-0067">ATP-binding</keyword>
<dbReference type="HAMAP" id="MF_00440">
    <property type="entry name" value="NrdR"/>
    <property type="match status" value="1"/>
</dbReference>
<dbReference type="NCBIfam" id="TIGR00244">
    <property type="entry name" value="transcriptional regulator NrdR"/>
    <property type="match status" value="1"/>
</dbReference>
<evidence type="ECO:0000313" key="3">
    <source>
        <dbReference type="Proteomes" id="UP000249799"/>
    </source>
</evidence>
<keyword evidence="1" id="KW-0479">Metal-binding</keyword>
<dbReference type="OrthoDB" id="9807461at2"/>
<comment type="similarity">
    <text evidence="1">Belongs to the NrdR family.</text>
</comment>
<gene>
    <name evidence="1" type="primary">nrdR</name>
    <name evidence="2" type="ORF">DN745_07005</name>
</gene>
<dbReference type="PANTHER" id="PTHR30455">
    <property type="entry name" value="TRANSCRIPTIONAL REPRESSOR NRDR"/>
    <property type="match status" value="1"/>
</dbReference>